<protein>
    <submittedName>
        <fullName evidence="1">Tetratricopeptide repeat protein</fullName>
    </submittedName>
</protein>
<evidence type="ECO:0000313" key="1">
    <source>
        <dbReference type="EMBL" id="XBH03671.1"/>
    </source>
</evidence>
<accession>A0AAU7CER8</accession>
<dbReference type="RefSeq" id="WP_406696410.1">
    <property type="nucleotide sequence ID" value="NZ_CP155447.1"/>
</dbReference>
<dbReference type="NCBIfam" id="NF047558">
    <property type="entry name" value="TPR_END_plus"/>
    <property type="match status" value="1"/>
</dbReference>
<dbReference type="SUPFAM" id="SSF48452">
    <property type="entry name" value="TPR-like"/>
    <property type="match status" value="1"/>
</dbReference>
<proteinExistence type="predicted"/>
<dbReference type="InterPro" id="IPR019734">
    <property type="entry name" value="TPR_rpt"/>
</dbReference>
<dbReference type="EMBL" id="CP155447">
    <property type="protein sequence ID" value="XBH03671.1"/>
    <property type="molecule type" value="Genomic_DNA"/>
</dbReference>
<dbReference type="SMART" id="SM00028">
    <property type="entry name" value="TPR"/>
    <property type="match status" value="3"/>
</dbReference>
<dbReference type="AlphaFoldDB" id="A0AAU7CER8"/>
<name>A0AAU7CER8_9BACT</name>
<dbReference type="InterPro" id="IPR011990">
    <property type="entry name" value="TPR-like_helical_dom_sf"/>
</dbReference>
<dbReference type="Gene3D" id="1.25.40.10">
    <property type="entry name" value="Tetratricopeptide repeat domain"/>
    <property type="match status" value="1"/>
</dbReference>
<sequence>MSRIIRDPIKRQLDEAEGYLMLNLPRKALEILERRADWATMQFEASFLSGEALRSLERYREALKPLEVAAALRPADIGVAIALGWCYKRTQRLAQAIDALERAARHNSKNPQPLIHYNLACYWSLAGNTPKALDELTVALDLGPELRSLIPDEHDFDKLRGNPEFERLTIGPAPLA</sequence>
<organism evidence="1">
    <name type="scientific">Singulisphaera sp. Ch08</name>
    <dbReference type="NCBI Taxonomy" id="3120278"/>
    <lineage>
        <taxon>Bacteria</taxon>
        <taxon>Pseudomonadati</taxon>
        <taxon>Planctomycetota</taxon>
        <taxon>Planctomycetia</taxon>
        <taxon>Isosphaerales</taxon>
        <taxon>Isosphaeraceae</taxon>
        <taxon>Singulisphaera</taxon>
    </lineage>
</organism>
<dbReference type="Pfam" id="PF14559">
    <property type="entry name" value="TPR_19"/>
    <property type="match status" value="1"/>
</dbReference>
<reference evidence="1" key="1">
    <citation type="submission" date="2024-05" db="EMBL/GenBank/DDBJ databases">
        <title>Planctomycetes of the genus Singulisphaera possess chitinolytic capabilities.</title>
        <authorList>
            <person name="Ivanova A."/>
        </authorList>
    </citation>
    <scope>NUCLEOTIDE SEQUENCE</scope>
    <source>
        <strain evidence="1">Ch08T</strain>
    </source>
</reference>
<gene>
    <name evidence="1" type="ORF">V5E97_36005</name>
</gene>